<sequence length="231" mass="25984">MNELMVFNNPEFGTIRTIEESGKVLFCGNDAAKALGYKRPKDAVSAHCKGAVKRRTLTKGGEQEMLFIPEGDIYRLAAKSELPGAERFESWIFDEVLPSIRRAGSYSFPVVPPIVEQRCLTTDDYLKAAAIVAGCRNERMPYVLGFLRQAGFSVPEVQDRRRELGGELMQVLNEATNVHGFSTRQLGALTGIDFGTISAYRRGRHRPNETRAEYIIQVVRRAMEDRVNERP</sequence>
<dbReference type="HOGENOM" id="CLU_1198093_0_0_9"/>
<accession>A0A096CJ63</accession>
<evidence type="ECO:0000313" key="3">
    <source>
        <dbReference type="Proteomes" id="UP000029585"/>
    </source>
</evidence>
<dbReference type="Pfam" id="PF02498">
    <property type="entry name" value="Bro-N"/>
    <property type="match status" value="1"/>
</dbReference>
<protein>
    <recommendedName>
        <fullName evidence="1">Bro-N domain-containing protein</fullName>
    </recommendedName>
</protein>
<reference evidence="2 3" key="1">
    <citation type="submission" date="2011-08" db="EMBL/GenBank/DDBJ databases">
        <title>The Genome Sequence of Clostridium orbiscindens 1_3_50AFAA.</title>
        <authorList>
            <consortium name="The Broad Institute Genome Sequencing Platform"/>
            <person name="Earl A."/>
            <person name="Ward D."/>
            <person name="Feldgarden M."/>
            <person name="Gevers D."/>
            <person name="Daigneault M."/>
            <person name="Strauss J."/>
            <person name="Allen-Vercoe E."/>
            <person name="Young S.K."/>
            <person name="Zeng Q."/>
            <person name="Gargeya S."/>
            <person name="Fitzgerald M."/>
            <person name="Haas B."/>
            <person name="Abouelleil A."/>
            <person name="Alvarado L."/>
            <person name="Arachchi H.M."/>
            <person name="Berlin A."/>
            <person name="Brown A."/>
            <person name="Chapman S.B."/>
            <person name="Chen Z."/>
            <person name="Dunbar C."/>
            <person name="Freedman E."/>
            <person name="Gearin G."/>
            <person name="Gellesch M."/>
            <person name="Goldberg J."/>
            <person name="Griggs A."/>
            <person name="Gujja S."/>
            <person name="Heiman D."/>
            <person name="Howarth C."/>
            <person name="Larson L."/>
            <person name="Lui A."/>
            <person name="MacDonald P.J.P."/>
            <person name="Montmayeur A."/>
            <person name="Murphy C."/>
            <person name="Neiman D."/>
            <person name="Pearson M."/>
            <person name="Priest M."/>
            <person name="Roberts A."/>
            <person name="Saif S."/>
            <person name="Shea T."/>
            <person name="Shenoy N."/>
            <person name="Sisk P."/>
            <person name="Stolte C."/>
            <person name="Sykes S."/>
            <person name="Wortman J."/>
            <person name="Nusbaum C."/>
            <person name="Birren B."/>
        </authorList>
    </citation>
    <scope>NUCLEOTIDE SEQUENCE [LARGE SCALE GENOMIC DNA]</scope>
    <source>
        <strain evidence="2 3">1_3_50AFAA</strain>
    </source>
</reference>
<dbReference type="PANTHER" id="PTHR36180:SF2">
    <property type="entry name" value="BRO FAMILY PROTEIN"/>
    <property type="match status" value="1"/>
</dbReference>
<proteinExistence type="predicted"/>
<dbReference type="PROSITE" id="PS51750">
    <property type="entry name" value="BRO_N"/>
    <property type="match status" value="1"/>
</dbReference>
<keyword evidence="3" id="KW-1185">Reference proteome</keyword>
<dbReference type="AlphaFoldDB" id="A0A096CJ63"/>
<feature type="domain" description="Bro-N" evidence="1">
    <location>
        <begin position="1"/>
        <end position="104"/>
    </location>
</feature>
<evidence type="ECO:0000259" key="1">
    <source>
        <dbReference type="PROSITE" id="PS51750"/>
    </source>
</evidence>
<comment type="caution">
    <text evidence="2">The sequence shown here is derived from an EMBL/GenBank/DDBJ whole genome shotgun (WGS) entry which is preliminary data.</text>
</comment>
<dbReference type="SUPFAM" id="SSF47413">
    <property type="entry name" value="lambda repressor-like DNA-binding domains"/>
    <property type="match status" value="1"/>
</dbReference>
<dbReference type="GO" id="GO:0003677">
    <property type="term" value="F:DNA binding"/>
    <property type="evidence" value="ECO:0007669"/>
    <property type="project" value="InterPro"/>
</dbReference>
<dbReference type="EMBL" id="ADLO01000079">
    <property type="protein sequence ID" value="KGF54807.1"/>
    <property type="molecule type" value="Genomic_DNA"/>
</dbReference>
<dbReference type="Proteomes" id="UP000029585">
    <property type="component" value="Unassembled WGS sequence"/>
</dbReference>
<dbReference type="InterPro" id="IPR001387">
    <property type="entry name" value="Cro/C1-type_HTH"/>
</dbReference>
<dbReference type="RefSeq" id="WP_050001724.1">
    <property type="nucleotide sequence ID" value="NZ_KN174163.1"/>
</dbReference>
<dbReference type="InterPro" id="IPR010982">
    <property type="entry name" value="Lambda_DNA-bd_dom_sf"/>
</dbReference>
<dbReference type="CDD" id="cd00093">
    <property type="entry name" value="HTH_XRE"/>
    <property type="match status" value="1"/>
</dbReference>
<organism evidence="2 3">
    <name type="scientific">Flavonifractor plautii 1_3_50AFAA</name>
    <dbReference type="NCBI Taxonomy" id="742738"/>
    <lineage>
        <taxon>Bacteria</taxon>
        <taxon>Bacillati</taxon>
        <taxon>Bacillota</taxon>
        <taxon>Clostridia</taxon>
        <taxon>Eubacteriales</taxon>
        <taxon>Oscillospiraceae</taxon>
        <taxon>Flavonifractor</taxon>
    </lineage>
</organism>
<dbReference type="InterPro" id="IPR003497">
    <property type="entry name" value="BRO_N_domain"/>
</dbReference>
<dbReference type="SMART" id="SM01040">
    <property type="entry name" value="Bro-N"/>
    <property type="match status" value="1"/>
</dbReference>
<name>A0A096CJ63_FLAPL</name>
<dbReference type="PANTHER" id="PTHR36180">
    <property type="entry name" value="DNA-BINDING PROTEIN-RELATED-RELATED"/>
    <property type="match status" value="1"/>
</dbReference>
<evidence type="ECO:0000313" key="2">
    <source>
        <dbReference type="EMBL" id="KGF54807.1"/>
    </source>
</evidence>
<gene>
    <name evidence="2" type="ORF">HMPREF9460_02498</name>
</gene>
<dbReference type="eggNOG" id="COG3617">
    <property type="taxonomic scope" value="Bacteria"/>
</dbReference>
<dbReference type="PATRIC" id="fig|742738.3.peg.2566"/>